<dbReference type="EMBL" id="CP021106">
    <property type="protein sequence ID" value="ARO88878.1"/>
    <property type="molecule type" value="Genomic_DNA"/>
</dbReference>
<evidence type="ECO:0000313" key="6">
    <source>
        <dbReference type="Proteomes" id="UP000012179"/>
    </source>
</evidence>
<feature type="binding site" evidence="4">
    <location>
        <position position="76"/>
    </location>
    <ligand>
        <name>Zn(2+)</name>
        <dbReference type="ChEBI" id="CHEBI:29105"/>
    </ligand>
</feature>
<dbReference type="Pfam" id="PF01155">
    <property type="entry name" value="HypA"/>
    <property type="match status" value="1"/>
</dbReference>
<dbReference type="Gene3D" id="3.30.2320.80">
    <property type="match status" value="1"/>
</dbReference>
<feature type="binding site" evidence="4">
    <location>
        <position position="2"/>
    </location>
    <ligand>
        <name>Ni(2+)</name>
        <dbReference type="ChEBI" id="CHEBI:49786"/>
    </ligand>
</feature>
<dbReference type="PIRSF" id="PIRSF004761">
    <property type="entry name" value="Hydrgn_mat_HypA"/>
    <property type="match status" value="1"/>
</dbReference>
<dbReference type="HAMAP" id="MF_00213">
    <property type="entry name" value="HypA_HybF"/>
    <property type="match status" value="1"/>
</dbReference>
<keyword evidence="3 4" id="KW-0862">Zinc</keyword>
<keyword evidence="6" id="KW-1185">Reference proteome</keyword>
<evidence type="ECO:0000256" key="2">
    <source>
        <dbReference type="ARBA" id="ARBA00022723"/>
    </source>
</evidence>
<dbReference type="OrthoDB" id="288014at2"/>
<sequence length="122" mass="12747">MHELSICQALIAQVERIATSHGAQSVELVKLRVGPLAGVEPLLLQHAYPFASAGTVAAGSTLVIEPVPLKVSCATCGAETEAEPNRLICGACGDYHTRLVSGDEMTLMSVGLIMSERGTDDV</sequence>
<feature type="binding site" evidence="4">
    <location>
        <position position="73"/>
    </location>
    <ligand>
        <name>Zn(2+)</name>
        <dbReference type="ChEBI" id="CHEBI:29105"/>
    </ligand>
</feature>
<dbReference type="PANTHER" id="PTHR34535">
    <property type="entry name" value="HYDROGENASE MATURATION FACTOR HYPA"/>
    <property type="match status" value="1"/>
</dbReference>
<dbReference type="GO" id="GO:0051604">
    <property type="term" value="P:protein maturation"/>
    <property type="evidence" value="ECO:0007669"/>
    <property type="project" value="InterPro"/>
</dbReference>
<protein>
    <recommendedName>
        <fullName evidence="4">Hydrogenase maturation factor HypA</fullName>
    </recommendedName>
</protein>
<name>A0A1W6SST9_9PROT</name>
<dbReference type="eggNOG" id="COG0375">
    <property type="taxonomic scope" value="Bacteria"/>
</dbReference>
<feature type="binding site" evidence="4">
    <location>
        <position position="89"/>
    </location>
    <ligand>
        <name>Zn(2+)</name>
        <dbReference type="ChEBI" id="CHEBI:29105"/>
    </ligand>
</feature>
<comment type="function">
    <text evidence="4">Involved in the maturation of [NiFe] hydrogenases. Required for nickel insertion into the metal center of the hydrogenase.</text>
</comment>
<proteinExistence type="inferred from homology"/>
<keyword evidence="1 4" id="KW-0533">Nickel</keyword>
<reference evidence="5 6" key="1">
    <citation type="journal article" date="2015" name="Int. J. Syst. Evol. Microbiol.">
        <title>Nitrosospira lacus sp. nov., a psychrotolerant, ammonia-oxidizing bacterium from sandy lake sediment.</title>
        <authorList>
            <person name="Urakawa H."/>
            <person name="Garcia J.C."/>
            <person name="Nielsen J.L."/>
            <person name="Le V.Q."/>
            <person name="Kozlowski J.A."/>
            <person name="Stein L.Y."/>
            <person name="Lim C.K."/>
            <person name="Pommerening-Roser A."/>
            <person name="Martens-Habbena W."/>
            <person name="Stahl D.A."/>
            <person name="Klotz M.G."/>
        </authorList>
    </citation>
    <scope>NUCLEOTIDE SEQUENCE [LARGE SCALE GENOMIC DNA]</scope>
    <source>
        <strain evidence="5 6">APG3</strain>
    </source>
</reference>
<evidence type="ECO:0000256" key="3">
    <source>
        <dbReference type="ARBA" id="ARBA00022833"/>
    </source>
</evidence>
<evidence type="ECO:0000256" key="4">
    <source>
        <dbReference type="HAMAP-Rule" id="MF_00213"/>
    </source>
</evidence>
<dbReference type="GO" id="GO:0008270">
    <property type="term" value="F:zinc ion binding"/>
    <property type="evidence" value="ECO:0007669"/>
    <property type="project" value="UniProtKB-UniRule"/>
</dbReference>
<accession>A0A1W6SST9</accession>
<gene>
    <name evidence="4" type="primary">hypA</name>
    <name evidence="5" type="ORF">EBAPG3_014485</name>
</gene>
<evidence type="ECO:0000313" key="5">
    <source>
        <dbReference type="EMBL" id="ARO88878.1"/>
    </source>
</evidence>
<dbReference type="InterPro" id="IPR000688">
    <property type="entry name" value="HypA/HybF"/>
</dbReference>
<comment type="similarity">
    <text evidence="4">Belongs to the HypA/HybF family.</text>
</comment>
<evidence type="ECO:0000256" key="1">
    <source>
        <dbReference type="ARBA" id="ARBA00022596"/>
    </source>
</evidence>
<keyword evidence="2 4" id="KW-0479">Metal-binding</keyword>
<dbReference type="AlphaFoldDB" id="A0A1W6SST9"/>
<organism evidence="5 6">
    <name type="scientific">Nitrosospira lacus</name>
    <dbReference type="NCBI Taxonomy" id="1288494"/>
    <lineage>
        <taxon>Bacteria</taxon>
        <taxon>Pseudomonadati</taxon>
        <taxon>Pseudomonadota</taxon>
        <taxon>Betaproteobacteria</taxon>
        <taxon>Nitrosomonadales</taxon>
        <taxon>Nitrosomonadaceae</taxon>
        <taxon>Nitrosospira</taxon>
    </lineage>
</organism>
<dbReference type="PANTHER" id="PTHR34535:SF3">
    <property type="entry name" value="HYDROGENASE MATURATION FACTOR HYPA"/>
    <property type="match status" value="1"/>
</dbReference>
<dbReference type="KEGG" id="nlc:EBAPG3_014485"/>
<dbReference type="GO" id="GO:0016151">
    <property type="term" value="F:nickel cation binding"/>
    <property type="evidence" value="ECO:0007669"/>
    <property type="project" value="UniProtKB-UniRule"/>
</dbReference>
<dbReference type="Proteomes" id="UP000012179">
    <property type="component" value="Chromosome"/>
</dbReference>
<feature type="binding site" evidence="4">
    <location>
        <position position="92"/>
    </location>
    <ligand>
        <name>Zn(2+)</name>
        <dbReference type="ChEBI" id="CHEBI:29105"/>
    </ligand>
</feature>